<dbReference type="AlphaFoldDB" id="A0A2S2PID4"/>
<feature type="region of interest" description="Disordered" evidence="1">
    <location>
        <begin position="145"/>
        <end position="167"/>
    </location>
</feature>
<reference evidence="2" key="1">
    <citation type="submission" date="2018-04" db="EMBL/GenBank/DDBJ databases">
        <title>Transcriptome of Schizaphis graminum biotype I.</title>
        <authorList>
            <person name="Scully E.D."/>
            <person name="Geib S.M."/>
            <person name="Palmer N.A."/>
            <person name="Koch K."/>
            <person name="Bradshaw J."/>
            <person name="Heng-Moss T."/>
            <person name="Sarath G."/>
        </authorList>
    </citation>
    <scope>NUCLEOTIDE SEQUENCE</scope>
</reference>
<feature type="compositionally biased region" description="Basic and acidic residues" evidence="1">
    <location>
        <begin position="73"/>
        <end position="94"/>
    </location>
</feature>
<evidence type="ECO:0000256" key="1">
    <source>
        <dbReference type="SAM" id="MobiDB-lite"/>
    </source>
</evidence>
<sequence length="176" mass="20274">MCLSTRRSDRPPTPRRTREIVSRRLRCRSRDKVIKFFLFAHDVRSSNNRDSPTELLNRRLEPRRSASFYTRASAHEHIHQRSQIRDKITPDTRYDAYGPATSRDSVTNEARHALVPSTNTSTTFSVSRPELDGFRALAQPLTDYRTNSTQSPHARASSNRRIGNNCTPSHPHFLLC</sequence>
<organism evidence="2">
    <name type="scientific">Schizaphis graminum</name>
    <name type="common">Green bug aphid</name>
    <dbReference type="NCBI Taxonomy" id="13262"/>
    <lineage>
        <taxon>Eukaryota</taxon>
        <taxon>Metazoa</taxon>
        <taxon>Ecdysozoa</taxon>
        <taxon>Arthropoda</taxon>
        <taxon>Hexapoda</taxon>
        <taxon>Insecta</taxon>
        <taxon>Pterygota</taxon>
        <taxon>Neoptera</taxon>
        <taxon>Paraneoptera</taxon>
        <taxon>Hemiptera</taxon>
        <taxon>Sternorrhyncha</taxon>
        <taxon>Aphidomorpha</taxon>
        <taxon>Aphidoidea</taxon>
        <taxon>Aphididae</taxon>
        <taxon>Aphidini</taxon>
        <taxon>Schizaphis</taxon>
    </lineage>
</organism>
<proteinExistence type="predicted"/>
<protein>
    <submittedName>
        <fullName evidence="2">Uncharacterized protein</fullName>
    </submittedName>
</protein>
<evidence type="ECO:0000313" key="2">
    <source>
        <dbReference type="EMBL" id="MBY29144.1"/>
    </source>
</evidence>
<accession>A0A2S2PID4</accession>
<dbReference type="EMBL" id="GGMR01016525">
    <property type="protein sequence ID" value="MBY29144.1"/>
    <property type="molecule type" value="Transcribed_RNA"/>
</dbReference>
<gene>
    <name evidence="2" type="ORF">g.145054</name>
</gene>
<name>A0A2S2PID4_SCHGA</name>
<feature type="region of interest" description="Disordered" evidence="1">
    <location>
        <begin position="72"/>
        <end position="107"/>
    </location>
</feature>